<dbReference type="Proteomes" id="UP000030152">
    <property type="component" value="Unassembled WGS sequence"/>
</dbReference>
<comment type="pathway">
    <text evidence="7">Protein modification; lipoprotein biosynthesis (diacylglyceryl transfer).</text>
</comment>
<keyword evidence="6 7" id="KW-0472">Membrane</keyword>
<dbReference type="Pfam" id="PF01790">
    <property type="entry name" value="LGT"/>
    <property type="match status" value="1"/>
</dbReference>
<gene>
    <name evidence="7" type="primary">lgt</name>
    <name evidence="8" type="ORF">Q765_18720</name>
</gene>
<dbReference type="STRING" id="1121895.GCA_000378485_00814"/>
<reference evidence="8 9" key="1">
    <citation type="submission" date="2013-09" db="EMBL/GenBank/DDBJ databases">
        <authorList>
            <person name="Zeng Z."/>
            <person name="Chen C."/>
        </authorList>
    </citation>
    <scope>NUCLEOTIDE SEQUENCE [LARGE SCALE GENOMIC DNA]</scope>
    <source>
        <strain evidence="8 9">WB 3.3-2</strain>
    </source>
</reference>
<evidence type="ECO:0000256" key="7">
    <source>
        <dbReference type="HAMAP-Rule" id="MF_01147"/>
    </source>
</evidence>
<keyword evidence="4 7" id="KW-0812">Transmembrane</keyword>
<dbReference type="EMBL" id="JRLX01000030">
    <property type="protein sequence ID" value="KGO84944.1"/>
    <property type="molecule type" value="Genomic_DNA"/>
</dbReference>
<comment type="function">
    <text evidence="7">Catalyzes the transfer of the diacylglyceryl group from phosphatidylglycerol to the sulfhydryl group of the N-terminal cysteine of a prolipoprotein, the first step in the formation of mature lipoproteins.</text>
</comment>
<dbReference type="AlphaFoldDB" id="A0A0A2LY59"/>
<dbReference type="InterPro" id="IPR001640">
    <property type="entry name" value="Lgt"/>
</dbReference>
<evidence type="ECO:0000256" key="4">
    <source>
        <dbReference type="ARBA" id="ARBA00022692"/>
    </source>
</evidence>
<dbReference type="NCBIfam" id="TIGR00544">
    <property type="entry name" value="lgt"/>
    <property type="match status" value="1"/>
</dbReference>
<evidence type="ECO:0000256" key="5">
    <source>
        <dbReference type="ARBA" id="ARBA00022989"/>
    </source>
</evidence>
<dbReference type="HAMAP" id="MF_01147">
    <property type="entry name" value="Lgt"/>
    <property type="match status" value="1"/>
</dbReference>
<proteinExistence type="inferred from homology"/>
<feature type="transmembrane region" description="Helical" evidence="7">
    <location>
        <begin position="58"/>
        <end position="77"/>
    </location>
</feature>
<dbReference type="UniPathway" id="UPA00664"/>
<comment type="subcellular location">
    <subcellularLocation>
        <location evidence="7">Cell membrane</location>
        <topology evidence="7">Multi-pass membrane protein</topology>
    </subcellularLocation>
</comment>
<feature type="transmembrane region" description="Helical" evidence="7">
    <location>
        <begin position="292"/>
        <end position="308"/>
    </location>
</feature>
<dbReference type="GO" id="GO:0005886">
    <property type="term" value="C:plasma membrane"/>
    <property type="evidence" value="ECO:0007669"/>
    <property type="project" value="UniProtKB-SubCell"/>
</dbReference>
<dbReference type="EC" id="2.5.1.145" evidence="7"/>
<evidence type="ECO:0000256" key="6">
    <source>
        <dbReference type="ARBA" id="ARBA00023136"/>
    </source>
</evidence>
<dbReference type="RefSeq" id="WP_020211945.1">
    <property type="nucleotide sequence ID" value="NZ_JRLX01000030.1"/>
</dbReference>
<sequence length="317" mass="36587">MTHFLSFTWNFEGAFHLGPITLRLYSLMFVVAFGLGWIITKKIFDREGESVEKLDKLFIYTLVGTLIGARLGHVFFYDWEDYFKDHLSEILLPFRWNSKGEFEFTGFAGLASHGAAIAVILTTIWYSKKVIHRPILWVLDRITLAIASGGIFVRLGNFFNSEILGRVTSPNTATAVRFIRGEDKILNNSDVLRITRQTDVNKAYELIEKDPRFADTLAMIPYRHPAQLYEAFCYIFVFAIVYYMYWKTPARKYHGLLFGVFLVLLWAVRFAVEFVKESQGGFEGKDPVLLTGQWLSIPFILIGFYLIFTSKNRTETL</sequence>
<evidence type="ECO:0000256" key="2">
    <source>
        <dbReference type="ARBA" id="ARBA00022475"/>
    </source>
</evidence>
<feature type="binding site" evidence="7">
    <location>
        <position position="154"/>
    </location>
    <ligand>
        <name>a 1,2-diacyl-sn-glycero-3-phospho-(1'-sn-glycerol)</name>
        <dbReference type="ChEBI" id="CHEBI:64716"/>
    </ligand>
</feature>
<evidence type="ECO:0000256" key="1">
    <source>
        <dbReference type="ARBA" id="ARBA00007150"/>
    </source>
</evidence>
<organism evidence="8 9">
    <name type="scientific">Flavobacterium rivuli WB 3.3-2 = DSM 21788</name>
    <dbReference type="NCBI Taxonomy" id="1121895"/>
    <lineage>
        <taxon>Bacteria</taxon>
        <taxon>Pseudomonadati</taxon>
        <taxon>Bacteroidota</taxon>
        <taxon>Flavobacteriia</taxon>
        <taxon>Flavobacteriales</taxon>
        <taxon>Flavobacteriaceae</taxon>
        <taxon>Flavobacterium</taxon>
    </lineage>
</organism>
<dbReference type="PANTHER" id="PTHR30589:SF0">
    <property type="entry name" value="PHOSPHATIDYLGLYCEROL--PROLIPOPROTEIN DIACYLGLYCERYL TRANSFERASE"/>
    <property type="match status" value="1"/>
</dbReference>
<feature type="transmembrane region" description="Helical" evidence="7">
    <location>
        <begin position="138"/>
        <end position="159"/>
    </location>
</feature>
<accession>A0A0A2LY59</accession>
<keyword evidence="9" id="KW-1185">Reference proteome</keyword>
<feature type="transmembrane region" description="Helical" evidence="7">
    <location>
        <begin position="226"/>
        <end position="246"/>
    </location>
</feature>
<comment type="catalytic activity">
    <reaction evidence="7">
        <text>L-cysteinyl-[prolipoprotein] + a 1,2-diacyl-sn-glycero-3-phospho-(1'-sn-glycerol) = an S-1,2-diacyl-sn-glyceryl-L-cysteinyl-[prolipoprotein] + sn-glycerol 1-phosphate + H(+)</text>
        <dbReference type="Rhea" id="RHEA:56712"/>
        <dbReference type="Rhea" id="RHEA-COMP:14679"/>
        <dbReference type="Rhea" id="RHEA-COMP:14680"/>
        <dbReference type="ChEBI" id="CHEBI:15378"/>
        <dbReference type="ChEBI" id="CHEBI:29950"/>
        <dbReference type="ChEBI" id="CHEBI:57685"/>
        <dbReference type="ChEBI" id="CHEBI:64716"/>
        <dbReference type="ChEBI" id="CHEBI:140658"/>
        <dbReference type="EC" id="2.5.1.145"/>
    </reaction>
</comment>
<evidence type="ECO:0000313" key="9">
    <source>
        <dbReference type="Proteomes" id="UP000030152"/>
    </source>
</evidence>
<dbReference type="GO" id="GO:0042158">
    <property type="term" value="P:lipoprotein biosynthetic process"/>
    <property type="evidence" value="ECO:0007669"/>
    <property type="project" value="UniProtKB-UniRule"/>
</dbReference>
<name>A0A0A2LY59_9FLAO</name>
<dbReference type="OrthoDB" id="871140at2"/>
<keyword evidence="3 7" id="KW-0808">Transferase</keyword>
<comment type="caution">
    <text evidence="8">The sequence shown here is derived from an EMBL/GenBank/DDBJ whole genome shotgun (WGS) entry which is preliminary data.</text>
</comment>
<feature type="transmembrane region" description="Helical" evidence="7">
    <location>
        <begin position="253"/>
        <end position="272"/>
    </location>
</feature>
<keyword evidence="5 7" id="KW-1133">Transmembrane helix</keyword>
<dbReference type="GO" id="GO:0008961">
    <property type="term" value="F:phosphatidylglycerol-prolipoprotein diacylglyceryl transferase activity"/>
    <property type="evidence" value="ECO:0007669"/>
    <property type="project" value="UniProtKB-UniRule"/>
</dbReference>
<feature type="transmembrane region" description="Helical" evidence="7">
    <location>
        <begin position="104"/>
        <end position="126"/>
    </location>
</feature>
<protein>
    <recommendedName>
        <fullName evidence="7">Phosphatidylglycerol--prolipoprotein diacylglyceryl transferase</fullName>
        <ecNumber evidence="7">2.5.1.145</ecNumber>
    </recommendedName>
</protein>
<evidence type="ECO:0000256" key="3">
    <source>
        <dbReference type="ARBA" id="ARBA00022679"/>
    </source>
</evidence>
<evidence type="ECO:0000313" key="8">
    <source>
        <dbReference type="EMBL" id="KGO84944.1"/>
    </source>
</evidence>
<dbReference type="eggNOG" id="COG0682">
    <property type="taxonomic scope" value="Bacteria"/>
</dbReference>
<dbReference type="PANTHER" id="PTHR30589">
    <property type="entry name" value="PROLIPOPROTEIN DIACYLGLYCERYL TRANSFERASE"/>
    <property type="match status" value="1"/>
</dbReference>
<feature type="transmembrane region" description="Helical" evidence="7">
    <location>
        <begin position="20"/>
        <end position="38"/>
    </location>
</feature>
<keyword evidence="2 7" id="KW-1003">Cell membrane</keyword>
<comment type="similarity">
    <text evidence="1 7">Belongs to the Lgt family.</text>
</comment>